<dbReference type="AlphaFoldDB" id="A0A8J2J5V0"/>
<gene>
    <name evidence="2" type="ORF">AFUS01_LOCUS4584</name>
</gene>
<dbReference type="EMBL" id="CAJVCH010028622">
    <property type="protein sequence ID" value="CAG7704507.1"/>
    <property type="molecule type" value="Genomic_DNA"/>
</dbReference>
<protein>
    <submittedName>
        <fullName evidence="2">Uncharacterized protein</fullName>
    </submittedName>
</protein>
<proteinExistence type="predicted"/>
<comment type="caution">
    <text evidence="2">The sequence shown here is derived from an EMBL/GenBank/DDBJ whole genome shotgun (WGS) entry which is preliminary data.</text>
</comment>
<keyword evidence="3" id="KW-1185">Reference proteome</keyword>
<sequence length="395" mass="40116">MKSVSLLKVHTSQYLKQLCNIHVSINSQINQHFSIKMQSLCINSVIAIVFVAVVAHHTTVAPPVNSITFVRTTNLSNTESLNNLKRKVSTRKKNLVDQLLQVAIQALQNTLTSTARPPETTTCSNSVVVVNMAPVGSESFEPAPAPHPGNATTPGNITTTGTGATNITIVGANTTAAGATTGTAPPTTAVMTGPGSQPIANAPVPPPTVTNVIIGPSPAVMNGPSGGPSGVSMASQPATSVMAPSAIYVGGPGQAPSVASSAILSGVYPPTPTVTKPPAFTLPPPPPPTQIILSPPSGGTFVVPSTSATSSATSNPSTITVGSTVITAPAPSTVTVGGSPSSIIINKDPNSMIPMAVMVPRDPQPPSYPFGAAQREPLMPPRPSAYSQAYNFAHG</sequence>
<organism evidence="2 3">
    <name type="scientific">Allacma fusca</name>
    <dbReference type="NCBI Taxonomy" id="39272"/>
    <lineage>
        <taxon>Eukaryota</taxon>
        <taxon>Metazoa</taxon>
        <taxon>Ecdysozoa</taxon>
        <taxon>Arthropoda</taxon>
        <taxon>Hexapoda</taxon>
        <taxon>Collembola</taxon>
        <taxon>Symphypleona</taxon>
        <taxon>Sminthuridae</taxon>
        <taxon>Allacma</taxon>
    </lineage>
</organism>
<feature type="transmembrane region" description="Helical" evidence="1">
    <location>
        <begin position="40"/>
        <end position="58"/>
    </location>
</feature>
<reference evidence="2" key="1">
    <citation type="submission" date="2021-06" db="EMBL/GenBank/DDBJ databases">
        <authorList>
            <person name="Hodson N. C."/>
            <person name="Mongue J. A."/>
            <person name="Jaron S. K."/>
        </authorList>
    </citation>
    <scope>NUCLEOTIDE SEQUENCE</scope>
</reference>
<dbReference type="Proteomes" id="UP000708208">
    <property type="component" value="Unassembled WGS sequence"/>
</dbReference>
<keyword evidence="1" id="KW-0472">Membrane</keyword>
<accession>A0A8J2J5V0</accession>
<keyword evidence="1" id="KW-1133">Transmembrane helix</keyword>
<evidence type="ECO:0000313" key="3">
    <source>
        <dbReference type="Proteomes" id="UP000708208"/>
    </source>
</evidence>
<name>A0A8J2J5V0_9HEXA</name>
<evidence type="ECO:0000256" key="1">
    <source>
        <dbReference type="SAM" id="Phobius"/>
    </source>
</evidence>
<evidence type="ECO:0000313" key="2">
    <source>
        <dbReference type="EMBL" id="CAG7704507.1"/>
    </source>
</evidence>
<keyword evidence="1" id="KW-0812">Transmembrane</keyword>